<evidence type="ECO:0000313" key="3">
    <source>
        <dbReference type="Proteomes" id="UP001108027"/>
    </source>
</evidence>
<dbReference type="Proteomes" id="UP001108027">
    <property type="component" value="Unassembled WGS sequence"/>
</dbReference>
<sequence length="174" mass="19677">MRWFALFLAVTLAGCVSPVVVDHRSGTDFAEYRSYAIDPPPDDEEVLSLDGQRVQQALRRELANHPLQSAGKDQADMLVRYRFVPVEKFQGSGVQFGFGWFGRGYGVSTSTPVEGETYKEYKLQVAMVDRATKDVVWEATSRDTLYEELSSQRRAERIDKMVAEMLKRYPPGAS</sequence>
<protein>
    <submittedName>
        <fullName evidence="2">DUF4136 domain-containing protein</fullName>
    </submittedName>
</protein>
<dbReference type="PROSITE" id="PS51257">
    <property type="entry name" value="PROKAR_LIPOPROTEIN"/>
    <property type="match status" value="1"/>
</dbReference>
<reference evidence="2" key="1">
    <citation type="submission" date="2021-10" db="EMBL/GenBank/DDBJ databases">
        <title>The diversity and Nitrogen Metabolism of Culturable Nitrate-Utilizing Bacteria Within the Oxygen Minimum Zone of the Changjiang (Yangtze River)Estuary.</title>
        <authorList>
            <person name="Zhang D."/>
            <person name="Zheng J."/>
            <person name="Liu S."/>
            <person name="He W."/>
        </authorList>
    </citation>
    <scope>NUCLEOTIDE SEQUENCE</scope>
    <source>
        <strain evidence="2">FXH-223</strain>
    </source>
</reference>
<dbReference type="Pfam" id="PF13590">
    <property type="entry name" value="DUF4136"/>
    <property type="match status" value="1"/>
</dbReference>
<evidence type="ECO:0000313" key="2">
    <source>
        <dbReference type="EMBL" id="MCC4307521.1"/>
    </source>
</evidence>
<evidence type="ECO:0000259" key="1">
    <source>
        <dbReference type="Pfam" id="PF13590"/>
    </source>
</evidence>
<gene>
    <name evidence="2" type="ORF">LL252_02960</name>
</gene>
<dbReference type="Gene3D" id="3.30.160.670">
    <property type="match status" value="1"/>
</dbReference>
<dbReference type="RefSeq" id="WP_204426776.1">
    <property type="nucleotide sequence ID" value="NZ_ARXL01000001.1"/>
</dbReference>
<keyword evidence="3" id="KW-1185">Reference proteome</keyword>
<dbReference type="InterPro" id="IPR025411">
    <property type="entry name" value="DUF4136"/>
</dbReference>
<accession>A0A9Q3UHY5</accession>
<organism evidence="2 3">
    <name type="scientific">Alloalcanivorax marinus</name>
    <dbReference type="NCBI Taxonomy" id="1177169"/>
    <lineage>
        <taxon>Bacteria</taxon>
        <taxon>Pseudomonadati</taxon>
        <taxon>Pseudomonadota</taxon>
        <taxon>Gammaproteobacteria</taxon>
        <taxon>Oceanospirillales</taxon>
        <taxon>Alcanivoracaceae</taxon>
        <taxon>Alloalcanivorax</taxon>
    </lineage>
</organism>
<proteinExistence type="predicted"/>
<name>A0A9Q3UHY5_9GAMM</name>
<dbReference type="AlphaFoldDB" id="A0A9Q3UHY5"/>
<comment type="caution">
    <text evidence="2">The sequence shown here is derived from an EMBL/GenBank/DDBJ whole genome shotgun (WGS) entry which is preliminary data.</text>
</comment>
<feature type="domain" description="DUF4136" evidence="1">
    <location>
        <begin position="19"/>
        <end position="171"/>
    </location>
</feature>
<dbReference type="EMBL" id="JAJGNA010000002">
    <property type="protein sequence ID" value="MCC4307521.1"/>
    <property type="molecule type" value="Genomic_DNA"/>
</dbReference>